<dbReference type="EMBL" id="WNDS01000004">
    <property type="protein sequence ID" value="KAF1013968.1"/>
    <property type="molecule type" value="Genomic_DNA"/>
</dbReference>
<name>A0A7V8FEQ3_STEMA</name>
<dbReference type="AlphaFoldDB" id="A0A7V8FEQ3"/>
<organism evidence="1 2">
    <name type="scientific">Stenotrophomonas maltophilia</name>
    <name type="common">Pseudomonas maltophilia</name>
    <name type="synonym">Xanthomonas maltophilia</name>
    <dbReference type="NCBI Taxonomy" id="40324"/>
    <lineage>
        <taxon>Bacteria</taxon>
        <taxon>Pseudomonadati</taxon>
        <taxon>Pseudomonadota</taxon>
        <taxon>Gammaproteobacteria</taxon>
        <taxon>Lysobacterales</taxon>
        <taxon>Lysobacteraceae</taxon>
        <taxon>Stenotrophomonas</taxon>
        <taxon>Stenotrophomonas maltophilia group</taxon>
    </lineage>
</organism>
<evidence type="ECO:0000313" key="2">
    <source>
        <dbReference type="Proteomes" id="UP000487117"/>
    </source>
</evidence>
<protein>
    <submittedName>
        <fullName evidence="1">Uncharacterized protein</fullName>
    </submittedName>
</protein>
<gene>
    <name evidence="1" type="ORF">GAK31_02991</name>
</gene>
<evidence type="ECO:0000313" key="1">
    <source>
        <dbReference type="EMBL" id="KAF1013968.1"/>
    </source>
</evidence>
<accession>A0A7V8FEQ3</accession>
<sequence>MRWPWQAPAPPRLDDPQADVLLQDLCSRDAMRIHRAASQVARLFTPASLDALAAQSATIERACEGIALGGVLVSNQVHLAFALRRLRWWHERSGCLCALYPQYPFFDPRRLIEQEQVRLVAQGTAADGWGDCHHVACTQCDQHWQAVDREYHYPWWEWNTVAR</sequence>
<proteinExistence type="predicted"/>
<reference evidence="2" key="1">
    <citation type="journal article" date="2020" name="MBio">
        <title>Horizontal gene transfer to a defensive symbiont with a reduced genome amongst a multipartite beetle microbiome.</title>
        <authorList>
            <person name="Waterworth S.C."/>
            <person name="Florez L.V."/>
            <person name="Rees E.R."/>
            <person name="Hertweck C."/>
            <person name="Kaltenpoth M."/>
            <person name="Kwan J.C."/>
        </authorList>
    </citation>
    <scope>NUCLEOTIDE SEQUENCE [LARGE SCALE GENOMIC DNA]</scope>
</reference>
<dbReference type="Proteomes" id="UP000487117">
    <property type="component" value="Unassembled WGS sequence"/>
</dbReference>
<comment type="caution">
    <text evidence="1">The sequence shown here is derived from an EMBL/GenBank/DDBJ whole genome shotgun (WGS) entry which is preliminary data.</text>
</comment>